<reference evidence="3" key="1">
    <citation type="journal article" date="2019" name="Int. J. Syst. Evol. Microbiol.">
        <title>The Global Catalogue of Microorganisms (GCM) 10K type strain sequencing project: providing services to taxonomists for standard genome sequencing and annotation.</title>
        <authorList>
            <consortium name="The Broad Institute Genomics Platform"/>
            <consortium name="The Broad Institute Genome Sequencing Center for Infectious Disease"/>
            <person name="Wu L."/>
            <person name="Ma J."/>
        </authorList>
    </citation>
    <scope>NUCLEOTIDE SEQUENCE [LARGE SCALE GENOMIC DNA]</scope>
    <source>
        <strain evidence="3">TBRC 1276</strain>
    </source>
</reference>
<dbReference type="RefSeq" id="WP_379527892.1">
    <property type="nucleotide sequence ID" value="NZ_JBHSBI010000005.1"/>
</dbReference>
<gene>
    <name evidence="2" type="ORF">ACFOY2_11150</name>
</gene>
<dbReference type="InterPro" id="IPR029261">
    <property type="entry name" value="Transposase_Znf"/>
</dbReference>
<keyword evidence="3" id="KW-1185">Reference proteome</keyword>
<name>A0ABV8G6I6_9ACTN</name>
<dbReference type="Proteomes" id="UP001595851">
    <property type="component" value="Unassembled WGS sequence"/>
</dbReference>
<evidence type="ECO:0000313" key="3">
    <source>
        <dbReference type="Proteomes" id="UP001595851"/>
    </source>
</evidence>
<dbReference type="Pfam" id="PF14690">
    <property type="entry name" value="Zn_ribbon_ISL3"/>
    <property type="match status" value="1"/>
</dbReference>
<dbReference type="EMBL" id="JBHSBI010000005">
    <property type="protein sequence ID" value="MFC4007784.1"/>
    <property type="molecule type" value="Genomic_DNA"/>
</dbReference>
<proteinExistence type="predicted"/>
<evidence type="ECO:0000259" key="1">
    <source>
        <dbReference type="Pfam" id="PF14690"/>
    </source>
</evidence>
<sequence>MNDSTSILFGMPEITVVKVERVAQDEQQSARVVHIERPEEWAACPQCGVISTSVRQRRTTRPRDLPYGEQALHVRWHKRQFACKEALCPRKAFTESVAEIPPRARVTGRLCRAAARRVASGASVAAACREYRLGWPLTHRHFTALADAVLAEPQPVQVLGIDETRRGRARWRKNPDGSWDKLERFETNFVDLSG</sequence>
<comment type="caution">
    <text evidence="2">The sequence shown here is derived from an EMBL/GenBank/DDBJ whole genome shotgun (WGS) entry which is preliminary data.</text>
</comment>
<protein>
    <submittedName>
        <fullName evidence="2">Transposase family protein</fullName>
    </submittedName>
</protein>
<evidence type="ECO:0000313" key="2">
    <source>
        <dbReference type="EMBL" id="MFC4007784.1"/>
    </source>
</evidence>
<accession>A0ABV8G6I6</accession>
<feature type="domain" description="Transposase IS204/IS1001/IS1096/IS1165 zinc-finger" evidence="1">
    <location>
        <begin position="43"/>
        <end position="88"/>
    </location>
</feature>
<organism evidence="2 3">
    <name type="scientific">Nonomuraea purpurea</name>
    <dbReference type="NCBI Taxonomy" id="1849276"/>
    <lineage>
        <taxon>Bacteria</taxon>
        <taxon>Bacillati</taxon>
        <taxon>Actinomycetota</taxon>
        <taxon>Actinomycetes</taxon>
        <taxon>Streptosporangiales</taxon>
        <taxon>Streptosporangiaceae</taxon>
        <taxon>Nonomuraea</taxon>
    </lineage>
</organism>
<feature type="non-terminal residue" evidence="2">
    <location>
        <position position="194"/>
    </location>
</feature>